<sequence>MLNSILLFLKKHFLIAAFLVLFAVSIGYKFIAYPAPFYDWDESIYAQVGREMVERKTLIPLWQGNYWLDKPPLVPFAYGVVLKMGIASPELSTRFFTLLLT</sequence>
<gene>
    <name evidence="2" type="ORF">COT62_00725</name>
</gene>
<dbReference type="EMBL" id="PEZG01000017">
    <property type="protein sequence ID" value="PIS16003.1"/>
    <property type="molecule type" value="Genomic_DNA"/>
</dbReference>
<evidence type="ECO:0000256" key="1">
    <source>
        <dbReference type="SAM" id="Phobius"/>
    </source>
</evidence>
<proteinExistence type="predicted"/>
<dbReference type="Proteomes" id="UP000231198">
    <property type="component" value="Unassembled WGS sequence"/>
</dbReference>
<keyword evidence="1" id="KW-0812">Transmembrane</keyword>
<name>A0A2H0WTM8_9BACT</name>
<evidence type="ECO:0000313" key="3">
    <source>
        <dbReference type="Proteomes" id="UP000231198"/>
    </source>
</evidence>
<organism evidence="2 3">
    <name type="scientific">Candidatus Roizmanbacteria bacterium CG09_land_8_20_14_0_10_41_9</name>
    <dbReference type="NCBI Taxonomy" id="1974850"/>
    <lineage>
        <taxon>Bacteria</taxon>
        <taxon>Candidatus Roizmaniibacteriota</taxon>
    </lineage>
</organism>
<reference evidence="3" key="1">
    <citation type="submission" date="2017-09" db="EMBL/GenBank/DDBJ databases">
        <title>Depth-based differentiation of microbial function through sediment-hosted aquifers and enrichment of novel symbionts in the deep terrestrial subsurface.</title>
        <authorList>
            <person name="Probst A.J."/>
            <person name="Ladd B."/>
            <person name="Jarett J.K."/>
            <person name="Geller-Mcgrath D.E."/>
            <person name="Sieber C.M.K."/>
            <person name="Emerson J.B."/>
            <person name="Anantharaman K."/>
            <person name="Thomas B.C."/>
            <person name="Malmstrom R."/>
            <person name="Stieglmeier M."/>
            <person name="Klingl A."/>
            <person name="Woyke T."/>
            <person name="Ryan C.M."/>
            <person name="Banfield J.F."/>
        </authorList>
    </citation>
    <scope>NUCLEOTIDE SEQUENCE [LARGE SCALE GENOMIC DNA]</scope>
</reference>
<dbReference type="AlphaFoldDB" id="A0A2H0WTM8"/>
<feature type="non-terminal residue" evidence="2">
    <location>
        <position position="101"/>
    </location>
</feature>
<comment type="caution">
    <text evidence="2">The sequence shown here is derived from an EMBL/GenBank/DDBJ whole genome shotgun (WGS) entry which is preliminary data.</text>
</comment>
<feature type="transmembrane region" description="Helical" evidence="1">
    <location>
        <begin position="12"/>
        <end position="31"/>
    </location>
</feature>
<evidence type="ECO:0000313" key="2">
    <source>
        <dbReference type="EMBL" id="PIS16003.1"/>
    </source>
</evidence>
<protein>
    <recommendedName>
        <fullName evidence="4">Glycosyltransferase RgtA/B/C/D-like domain-containing protein</fullName>
    </recommendedName>
</protein>
<evidence type="ECO:0008006" key="4">
    <source>
        <dbReference type="Google" id="ProtNLM"/>
    </source>
</evidence>
<keyword evidence="1" id="KW-0472">Membrane</keyword>
<accession>A0A2H0WTM8</accession>
<keyword evidence="1" id="KW-1133">Transmembrane helix</keyword>